<dbReference type="Proteomes" id="UP000824242">
    <property type="component" value="Unassembled WGS sequence"/>
</dbReference>
<evidence type="ECO:0000313" key="7">
    <source>
        <dbReference type="Proteomes" id="UP000824242"/>
    </source>
</evidence>
<accession>A0A9D1DER4</accession>
<comment type="caution">
    <text evidence="6">The sequence shown here is derived from an EMBL/GenBank/DDBJ whole genome shotgun (WGS) entry which is preliminary data.</text>
</comment>
<organism evidence="6 7">
    <name type="scientific">Candidatus Caccousia avicola</name>
    <dbReference type="NCBI Taxonomy" id="2840721"/>
    <lineage>
        <taxon>Bacteria</taxon>
        <taxon>Bacillati</taxon>
        <taxon>Bacillota</taxon>
        <taxon>Clostridia</taxon>
        <taxon>Eubacteriales</taxon>
        <taxon>Oscillospiraceae</taxon>
        <taxon>Oscillospiraceae incertae sedis</taxon>
        <taxon>Candidatus Caccousia</taxon>
    </lineage>
</organism>
<dbReference type="Pfam" id="PF05105">
    <property type="entry name" value="Phage_holin_4_1"/>
    <property type="match status" value="1"/>
</dbReference>
<keyword evidence="3 5" id="KW-1133">Transmembrane helix</keyword>
<dbReference type="InterPro" id="IPR006480">
    <property type="entry name" value="Phage_holin_4_1"/>
</dbReference>
<gene>
    <name evidence="6" type="ORF">IAB89_07470</name>
</gene>
<evidence type="ECO:0000256" key="4">
    <source>
        <dbReference type="ARBA" id="ARBA00023136"/>
    </source>
</evidence>
<evidence type="ECO:0000256" key="3">
    <source>
        <dbReference type="ARBA" id="ARBA00022989"/>
    </source>
</evidence>
<dbReference type="AlphaFoldDB" id="A0A9D1DER4"/>
<feature type="transmembrane region" description="Helical" evidence="5">
    <location>
        <begin position="32"/>
        <end position="54"/>
    </location>
</feature>
<keyword evidence="2 5" id="KW-0812">Transmembrane</keyword>
<reference evidence="6" key="1">
    <citation type="submission" date="2020-10" db="EMBL/GenBank/DDBJ databases">
        <authorList>
            <person name="Gilroy R."/>
        </authorList>
    </citation>
    <scope>NUCLEOTIDE SEQUENCE</scope>
    <source>
        <strain evidence="6">ChiSxjej1B13-7958</strain>
    </source>
</reference>
<sequence length="145" mass="15576">MTRTQTIYYTVLGGLAAAGAVVSQALGGWDVMLQTLVAVMAIDYALGIVLALVWKNSNKTPDGSFESRASIKGLFRKCGILLCVLVAARLDALFGVEGYVRSTVIFFFLANEGLSVIENLGLMGLPMPEALKNAFLELRKKGEES</sequence>
<evidence type="ECO:0000313" key="6">
    <source>
        <dbReference type="EMBL" id="HIR47477.1"/>
    </source>
</evidence>
<evidence type="ECO:0000256" key="5">
    <source>
        <dbReference type="SAM" id="Phobius"/>
    </source>
</evidence>
<dbReference type="NCBIfam" id="TIGR01593">
    <property type="entry name" value="holin_tox_secr"/>
    <property type="match status" value="1"/>
</dbReference>
<proteinExistence type="predicted"/>
<protein>
    <submittedName>
        <fullName evidence="6">Phage holin family protein</fullName>
    </submittedName>
</protein>
<evidence type="ECO:0000256" key="2">
    <source>
        <dbReference type="ARBA" id="ARBA00022692"/>
    </source>
</evidence>
<feature type="transmembrane region" description="Helical" evidence="5">
    <location>
        <begin position="74"/>
        <end position="92"/>
    </location>
</feature>
<evidence type="ECO:0000256" key="1">
    <source>
        <dbReference type="ARBA" id="ARBA00004141"/>
    </source>
</evidence>
<comment type="subcellular location">
    <subcellularLocation>
        <location evidence="1">Membrane</location>
        <topology evidence="1">Multi-pass membrane protein</topology>
    </subcellularLocation>
</comment>
<feature type="transmembrane region" description="Helical" evidence="5">
    <location>
        <begin position="7"/>
        <end position="26"/>
    </location>
</feature>
<dbReference type="EMBL" id="DVGZ01000077">
    <property type="protein sequence ID" value="HIR47477.1"/>
    <property type="molecule type" value="Genomic_DNA"/>
</dbReference>
<reference evidence="6" key="2">
    <citation type="journal article" date="2021" name="PeerJ">
        <title>Extensive microbial diversity within the chicken gut microbiome revealed by metagenomics and culture.</title>
        <authorList>
            <person name="Gilroy R."/>
            <person name="Ravi A."/>
            <person name="Getino M."/>
            <person name="Pursley I."/>
            <person name="Horton D.L."/>
            <person name="Alikhan N.F."/>
            <person name="Baker D."/>
            <person name="Gharbi K."/>
            <person name="Hall N."/>
            <person name="Watson M."/>
            <person name="Adriaenssens E.M."/>
            <person name="Foster-Nyarko E."/>
            <person name="Jarju S."/>
            <person name="Secka A."/>
            <person name="Antonio M."/>
            <person name="Oren A."/>
            <person name="Chaudhuri R.R."/>
            <person name="La Ragione R."/>
            <person name="Hildebrand F."/>
            <person name="Pallen M.J."/>
        </authorList>
    </citation>
    <scope>NUCLEOTIDE SEQUENCE</scope>
    <source>
        <strain evidence="6">ChiSxjej1B13-7958</strain>
    </source>
</reference>
<keyword evidence="4 5" id="KW-0472">Membrane</keyword>
<name>A0A9D1DER4_9FIRM</name>
<dbReference type="GO" id="GO:0016020">
    <property type="term" value="C:membrane"/>
    <property type="evidence" value="ECO:0007669"/>
    <property type="project" value="UniProtKB-SubCell"/>
</dbReference>